<proteinExistence type="predicted"/>
<dbReference type="OrthoDB" id="9825391at2"/>
<feature type="transmembrane region" description="Helical" evidence="1">
    <location>
        <begin position="278"/>
        <end position="300"/>
    </location>
</feature>
<keyword evidence="1" id="KW-0472">Membrane</keyword>
<keyword evidence="1" id="KW-1133">Transmembrane helix</keyword>
<comment type="caution">
    <text evidence="2">The sequence shown here is derived from an EMBL/GenBank/DDBJ whole genome shotgun (WGS) entry which is preliminary data.</text>
</comment>
<keyword evidence="3" id="KW-1185">Reference proteome</keyword>
<sequence>MNQDHSPMEQFTFAYSVLEIQASLDQRLLKVKQGLRNYEVSVLDMEKFYFGPMPTGQFDELVITTRSTSGKSKTHRFNCNTGESGMVSLVEKLAELKPSADLRKLPREEALAQMNVADSSKIALLAVPVVISFVLFFFLLPMFFHGIDKNSAMIKLGELIELKEFETRNFTVQGALLSECLEEKTTKKGRTTTKFFCPLVSDTWKSGEPIHVLAQIDDIPEEEFNALFEKTEFKGVLRNVLWEGPSSSTKDFFVKEYGATMATEVLEFEINGDTSNDLMIFVAIFAFVELLLGGITVYMLRKNFS</sequence>
<evidence type="ECO:0000313" key="2">
    <source>
        <dbReference type="EMBL" id="TGL57855.1"/>
    </source>
</evidence>
<dbReference type="RefSeq" id="WP_135623873.1">
    <property type="nucleotide sequence ID" value="NZ_RQGD01000034.1"/>
</dbReference>
<keyword evidence="1" id="KW-0812">Transmembrane</keyword>
<reference evidence="2" key="1">
    <citation type="journal article" date="2019" name="PLoS Negl. Trop. Dis.">
        <title>Revisiting the worldwide diversity of Leptospira species in the environment.</title>
        <authorList>
            <person name="Vincent A.T."/>
            <person name="Schiettekatte O."/>
            <person name="Bourhy P."/>
            <person name="Veyrier F.J."/>
            <person name="Picardeau M."/>
        </authorList>
    </citation>
    <scope>NUCLEOTIDE SEQUENCE [LARGE SCALE GENOMIC DNA]</scope>
    <source>
        <strain evidence="2">201702476</strain>
    </source>
</reference>
<dbReference type="EMBL" id="RQGD01000034">
    <property type="protein sequence ID" value="TGL57855.1"/>
    <property type="molecule type" value="Genomic_DNA"/>
</dbReference>
<gene>
    <name evidence="2" type="ORF">EHQ58_10605</name>
</gene>
<organism evidence="2 3">
    <name type="scientific">Leptospira ognonensis</name>
    <dbReference type="NCBI Taxonomy" id="2484945"/>
    <lineage>
        <taxon>Bacteria</taxon>
        <taxon>Pseudomonadati</taxon>
        <taxon>Spirochaetota</taxon>
        <taxon>Spirochaetia</taxon>
        <taxon>Leptospirales</taxon>
        <taxon>Leptospiraceae</taxon>
        <taxon>Leptospira</taxon>
    </lineage>
</organism>
<evidence type="ECO:0000256" key="1">
    <source>
        <dbReference type="SAM" id="Phobius"/>
    </source>
</evidence>
<dbReference type="AlphaFoldDB" id="A0A4R9K176"/>
<dbReference type="Proteomes" id="UP000297693">
    <property type="component" value="Unassembled WGS sequence"/>
</dbReference>
<name>A0A4R9K176_9LEPT</name>
<feature type="transmembrane region" description="Helical" evidence="1">
    <location>
        <begin position="122"/>
        <end position="144"/>
    </location>
</feature>
<accession>A0A4R9K176</accession>
<evidence type="ECO:0000313" key="3">
    <source>
        <dbReference type="Proteomes" id="UP000297693"/>
    </source>
</evidence>
<protein>
    <submittedName>
        <fullName evidence="2">Uncharacterized protein</fullName>
    </submittedName>
</protein>